<keyword evidence="3" id="KW-0493">Microtubule</keyword>
<keyword evidence="4" id="KW-0547">Nucleotide-binding</keyword>
<dbReference type="PANTHER" id="PTHR12241">
    <property type="entry name" value="TUBULIN POLYGLUTAMYLASE"/>
    <property type="match status" value="1"/>
</dbReference>
<protein>
    <submittedName>
        <fullName evidence="8">Tubulin polyglutamylase TTLL13</fullName>
    </submittedName>
</protein>
<reference evidence="8" key="1">
    <citation type="submission" date="2025-08" db="UniProtKB">
        <authorList>
            <consortium name="RefSeq"/>
        </authorList>
    </citation>
    <scope>IDENTIFICATION</scope>
    <source>
        <tissue evidence="8">Whole body pupa</tissue>
    </source>
</reference>
<evidence type="ECO:0000313" key="7">
    <source>
        <dbReference type="Proteomes" id="UP000092443"/>
    </source>
</evidence>
<name>A0A9C5Z6X4_9MUSC</name>
<evidence type="ECO:0000313" key="8">
    <source>
        <dbReference type="RefSeq" id="XP_037891007.1"/>
    </source>
</evidence>
<dbReference type="RefSeq" id="XP_037891007.1">
    <property type="nucleotide sequence ID" value="XM_038035079.1"/>
</dbReference>
<dbReference type="InterPro" id="IPR004344">
    <property type="entry name" value="TTL/TTLL_fam"/>
</dbReference>
<evidence type="ECO:0000256" key="1">
    <source>
        <dbReference type="ARBA" id="ARBA00006820"/>
    </source>
</evidence>
<dbReference type="GO" id="GO:0015631">
    <property type="term" value="F:tubulin binding"/>
    <property type="evidence" value="ECO:0007669"/>
    <property type="project" value="TreeGrafter"/>
</dbReference>
<keyword evidence="2" id="KW-0436">Ligase</keyword>
<dbReference type="Gene3D" id="3.30.470.20">
    <property type="entry name" value="ATP-grasp fold, B domain"/>
    <property type="match status" value="1"/>
</dbReference>
<evidence type="ECO:0000256" key="3">
    <source>
        <dbReference type="ARBA" id="ARBA00022701"/>
    </source>
</evidence>
<feature type="compositionally biased region" description="Polar residues" evidence="6">
    <location>
        <begin position="519"/>
        <end position="530"/>
    </location>
</feature>
<dbReference type="GO" id="GO:0005524">
    <property type="term" value="F:ATP binding"/>
    <property type="evidence" value="ECO:0007669"/>
    <property type="project" value="UniProtKB-KW"/>
</dbReference>
<keyword evidence="7" id="KW-1185">Reference proteome</keyword>
<dbReference type="AlphaFoldDB" id="A0A9C5Z6X4"/>
<dbReference type="SUPFAM" id="SSF56059">
    <property type="entry name" value="Glutathione synthetase ATP-binding domain-like"/>
    <property type="match status" value="1"/>
</dbReference>
<dbReference type="PANTHER" id="PTHR12241:SF161">
    <property type="entry name" value="TUBULIN POLYGLUTAMYLASE TTLL6"/>
    <property type="match status" value="1"/>
</dbReference>
<feature type="region of interest" description="Disordered" evidence="6">
    <location>
        <begin position="487"/>
        <end position="531"/>
    </location>
</feature>
<dbReference type="GO" id="GO:0000226">
    <property type="term" value="P:microtubule cytoskeleton organization"/>
    <property type="evidence" value="ECO:0007669"/>
    <property type="project" value="TreeGrafter"/>
</dbReference>
<sequence>MNLKNSKFFKRIQTLRRISKEKIRKEKERNRLDFDLANCFQERNGIEDSKMEEPFLIGGSGSEDNSIEQIKLRQQQFLVQQCEQCQPVEGEDDTTVNGLIHFNNTCFQVKGITGVPPKKRSSNESLPTISSTRCSMCVCHSRYTIIGKVAKTLGFRMVKDNKLWNILWTDSLAGVELYKNMKRFQQVNHFPGMMEICRKDLLSRNLNRMLKLYPKEYKIFPKTWVFPADYGDALNYSTSRAKPVTFIIKPDAGAQGRGIWLTNDLKTINPSERMICQTYISKPLLIDGYKFDLRVYALITSVDPLRIFVYNEGLARFATSKYVEPTPDNRCDLFMHLTNYSVNRRNSHYEMCDNDDCGSKRKLSAINTWLRRRNHNVDEFWSKIDDILIKTILSAWPMLKHNYHACFAAHDRIQACFEILGFDILVDSKLRPYILEVNHSPSFHTNELVDRQVKKPLIKDTLNLVATALADKRQILREDRKRVKQRLLKSVKQGNVSQRSNFSNSTNNTTEGNNQNGSPKNKTLSSNSTGDCPLSALAQQIAWEESHLGDFRRIMPPTEPNKLNYYCQFYGVQNQASIYAETAASKKREEVAKKMRMELEAKRRKQNEMHSRPGTKFEDRSRKRARVPRDVIEKNRLTQLRNQAHWTPGFISMAEERLRASTMQMRSDLLREMKIMESIYTNLYNAGNLTSTDILKFPDLYRSLEEGTSITSMAESSTT</sequence>
<dbReference type="GeneID" id="119638340"/>
<dbReference type="GO" id="GO:0036064">
    <property type="term" value="C:ciliary basal body"/>
    <property type="evidence" value="ECO:0007669"/>
    <property type="project" value="TreeGrafter"/>
</dbReference>
<evidence type="ECO:0000256" key="5">
    <source>
        <dbReference type="ARBA" id="ARBA00022840"/>
    </source>
</evidence>
<feature type="compositionally biased region" description="Low complexity" evidence="6">
    <location>
        <begin position="497"/>
        <end position="518"/>
    </location>
</feature>
<evidence type="ECO:0000256" key="6">
    <source>
        <dbReference type="SAM" id="MobiDB-lite"/>
    </source>
</evidence>
<dbReference type="Pfam" id="PF03133">
    <property type="entry name" value="TTL"/>
    <property type="match status" value="1"/>
</dbReference>
<dbReference type="GO" id="GO:0005874">
    <property type="term" value="C:microtubule"/>
    <property type="evidence" value="ECO:0007669"/>
    <property type="project" value="UniProtKB-KW"/>
</dbReference>
<evidence type="ECO:0000256" key="2">
    <source>
        <dbReference type="ARBA" id="ARBA00022598"/>
    </source>
</evidence>
<dbReference type="KEGG" id="gfs:119638340"/>
<organism evidence="7 8">
    <name type="scientific">Glossina fuscipes</name>
    <dbReference type="NCBI Taxonomy" id="7396"/>
    <lineage>
        <taxon>Eukaryota</taxon>
        <taxon>Metazoa</taxon>
        <taxon>Ecdysozoa</taxon>
        <taxon>Arthropoda</taxon>
        <taxon>Hexapoda</taxon>
        <taxon>Insecta</taxon>
        <taxon>Pterygota</taxon>
        <taxon>Neoptera</taxon>
        <taxon>Endopterygota</taxon>
        <taxon>Diptera</taxon>
        <taxon>Brachycera</taxon>
        <taxon>Muscomorpha</taxon>
        <taxon>Hippoboscoidea</taxon>
        <taxon>Glossinidae</taxon>
        <taxon>Glossina</taxon>
    </lineage>
</organism>
<accession>A0A9C5Z6X4</accession>
<dbReference type="GO" id="GO:0070740">
    <property type="term" value="F:tubulin-glutamic acid ligase activity"/>
    <property type="evidence" value="ECO:0007669"/>
    <property type="project" value="TreeGrafter"/>
</dbReference>
<dbReference type="PROSITE" id="PS51221">
    <property type="entry name" value="TTL"/>
    <property type="match status" value="1"/>
</dbReference>
<dbReference type="Proteomes" id="UP000092443">
    <property type="component" value="Unplaced"/>
</dbReference>
<evidence type="ECO:0000256" key="4">
    <source>
        <dbReference type="ARBA" id="ARBA00022741"/>
    </source>
</evidence>
<proteinExistence type="inferred from homology"/>
<feature type="region of interest" description="Disordered" evidence="6">
    <location>
        <begin position="602"/>
        <end position="625"/>
    </location>
</feature>
<comment type="similarity">
    <text evidence="1">Belongs to the tubulin--tyrosine ligase family.</text>
</comment>
<keyword evidence="5" id="KW-0067">ATP-binding</keyword>
<gene>
    <name evidence="8" type="primary">LOC119638340</name>
</gene>
<dbReference type="FunFam" id="3.30.470.20:FF:000009">
    <property type="entry name" value="tubulin polyglutamylase TTLL5 isoform X1"/>
    <property type="match status" value="1"/>
</dbReference>